<dbReference type="Pfam" id="PF02653">
    <property type="entry name" value="BPD_transp_2"/>
    <property type="match status" value="1"/>
</dbReference>
<sequence length="317" mass="33311">MANDRFLRPALLFTSINDNLPTFMLSLFVTLIMVTGGIDIQVSSLVGLTSITIGVAWQDFGLPIWGAVGLAFVLVTLCGALSGFLIAYCRVQAMVVTLGGSFLFSGMALLVSTLSKTESYLGISGFPEDFRFVGTYDVGGVIPIQIFIYALMLVVAFILLHKTKYGRKIFLTGVNQSAAEYSGINTRRVIMSTYILSAIAAAIAGTVTTAYLGTSRSDLGGDLTMDIITAVVLGGTLSTGGKGSIVGTALASFLIAFLRFGLPLCFKISTQYLDIPVGILLVAVIVGRSAAGVGGFGPWLRSLLPGKGSDKARSVSK</sequence>
<proteinExistence type="predicted"/>
<evidence type="ECO:0000256" key="1">
    <source>
        <dbReference type="ARBA" id="ARBA00004651"/>
    </source>
</evidence>
<gene>
    <name evidence="10" type="ORF">INF26_00710</name>
</gene>
<evidence type="ECO:0000256" key="2">
    <source>
        <dbReference type="ARBA" id="ARBA00022448"/>
    </source>
</evidence>
<dbReference type="Proteomes" id="UP001194273">
    <property type="component" value="Unassembled WGS sequence"/>
</dbReference>
<name>A0ABR9QQN0_9ACTN</name>
<protein>
    <recommendedName>
        <fullName evidence="8">Autoinducer 2 import system permease protein LsrD</fullName>
    </recommendedName>
</protein>
<feature type="transmembrane region" description="Helical" evidence="9">
    <location>
        <begin position="135"/>
        <end position="160"/>
    </location>
</feature>
<keyword evidence="6 9" id="KW-1133">Transmembrane helix</keyword>
<evidence type="ECO:0000256" key="8">
    <source>
        <dbReference type="ARBA" id="ARBA00039381"/>
    </source>
</evidence>
<dbReference type="EMBL" id="JADCJZ010000001">
    <property type="protein sequence ID" value="MBE5023381.1"/>
    <property type="molecule type" value="Genomic_DNA"/>
</dbReference>
<keyword evidence="11" id="KW-1185">Reference proteome</keyword>
<evidence type="ECO:0000256" key="7">
    <source>
        <dbReference type="ARBA" id="ARBA00023136"/>
    </source>
</evidence>
<feature type="transmembrane region" description="Helical" evidence="9">
    <location>
        <begin position="278"/>
        <end position="300"/>
    </location>
</feature>
<keyword evidence="2" id="KW-0813">Transport</keyword>
<feature type="transmembrane region" description="Helical" evidence="9">
    <location>
        <begin position="245"/>
        <end position="266"/>
    </location>
</feature>
<evidence type="ECO:0000313" key="11">
    <source>
        <dbReference type="Proteomes" id="UP001194273"/>
    </source>
</evidence>
<organism evidence="10 11">
    <name type="scientific">Thermophilibacter gallinarum</name>
    <dbReference type="NCBI Taxonomy" id="2779357"/>
    <lineage>
        <taxon>Bacteria</taxon>
        <taxon>Bacillati</taxon>
        <taxon>Actinomycetota</taxon>
        <taxon>Coriobacteriia</taxon>
        <taxon>Coriobacteriales</taxon>
        <taxon>Atopobiaceae</taxon>
        <taxon>Thermophilibacter</taxon>
    </lineage>
</organism>
<reference evidence="10 11" key="1">
    <citation type="submission" date="2020-10" db="EMBL/GenBank/DDBJ databases">
        <title>ChiBAC.</title>
        <authorList>
            <person name="Zenner C."/>
            <person name="Hitch T.C.A."/>
            <person name="Clavel T."/>
        </authorList>
    </citation>
    <scope>NUCLEOTIDE SEQUENCE [LARGE SCALE GENOMIC DNA]</scope>
    <source>
        <strain evidence="10 11">DSM 107455</strain>
    </source>
</reference>
<dbReference type="PANTHER" id="PTHR32196:SF71">
    <property type="entry name" value="AUTOINDUCER 2 IMPORT SYSTEM PERMEASE PROTEIN LSRD"/>
    <property type="match status" value="1"/>
</dbReference>
<evidence type="ECO:0000256" key="4">
    <source>
        <dbReference type="ARBA" id="ARBA00022519"/>
    </source>
</evidence>
<feature type="transmembrane region" description="Helical" evidence="9">
    <location>
        <begin position="95"/>
        <end position="115"/>
    </location>
</feature>
<evidence type="ECO:0000256" key="6">
    <source>
        <dbReference type="ARBA" id="ARBA00022989"/>
    </source>
</evidence>
<comment type="caution">
    <text evidence="10">The sequence shown here is derived from an EMBL/GenBank/DDBJ whole genome shotgun (WGS) entry which is preliminary data.</text>
</comment>
<comment type="subcellular location">
    <subcellularLocation>
        <location evidence="1">Cell membrane</location>
        <topology evidence="1">Multi-pass membrane protein</topology>
    </subcellularLocation>
</comment>
<feature type="transmembrane region" description="Helical" evidence="9">
    <location>
        <begin position="20"/>
        <end position="42"/>
    </location>
</feature>
<feature type="transmembrane region" description="Helical" evidence="9">
    <location>
        <begin position="62"/>
        <end position="88"/>
    </location>
</feature>
<keyword evidence="7 9" id="KW-0472">Membrane</keyword>
<evidence type="ECO:0000256" key="9">
    <source>
        <dbReference type="SAM" id="Phobius"/>
    </source>
</evidence>
<dbReference type="CDD" id="cd06579">
    <property type="entry name" value="TM_PBP1_transp_AraH_like"/>
    <property type="match status" value="1"/>
</dbReference>
<dbReference type="InterPro" id="IPR001851">
    <property type="entry name" value="ABC_transp_permease"/>
</dbReference>
<evidence type="ECO:0000256" key="3">
    <source>
        <dbReference type="ARBA" id="ARBA00022475"/>
    </source>
</evidence>
<keyword evidence="3" id="KW-1003">Cell membrane</keyword>
<accession>A0ABR9QQN0</accession>
<keyword evidence="4" id="KW-0997">Cell inner membrane</keyword>
<feature type="transmembrane region" description="Helical" evidence="9">
    <location>
        <begin position="194"/>
        <end position="213"/>
    </location>
</feature>
<evidence type="ECO:0000313" key="10">
    <source>
        <dbReference type="EMBL" id="MBE5023381.1"/>
    </source>
</evidence>
<dbReference type="PANTHER" id="PTHR32196">
    <property type="entry name" value="ABC TRANSPORTER PERMEASE PROTEIN YPHD-RELATED-RELATED"/>
    <property type="match status" value="1"/>
</dbReference>
<keyword evidence="5 9" id="KW-0812">Transmembrane</keyword>
<evidence type="ECO:0000256" key="5">
    <source>
        <dbReference type="ARBA" id="ARBA00022692"/>
    </source>
</evidence>